<protein>
    <recommendedName>
        <fullName evidence="8">PHD-type domain-containing protein</fullName>
    </recommendedName>
</protein>
<sequence>MDAPKGGTPDGQATPSPAPSGISANAASRLSSAAPSMSSPGRPLYTPQFSAATQMILTRMKSEPSGLSSALSAASAAVSTSSIKPAAYEDVKRRLVMGMNTSASMTMQMPSVPPPAASVTMAMPTPVAPPPPTVLPAPIPPPMSTPHPPRPHKGPGAGLSAIRMISSGLTASGKIPTVKKPSVKVLSADSKVKKPKASTSTITTTTTTTTTAARLSGAKRARAKDQNGELASFSSFSSPSDLSDHEPIADDAPPPAPLPPPTMTKSGRQVLKPTTYNPSAMDQLNTKKRVHYGKRTAEQALCRRCSRMHSPTSNQMVFCDGCNEGWHQKCHEPWIEDATVRDQSRAWFCAECKGKRDQRQQQQHVHKRQKTEPRAKESWAGRTPQHKRAFLSTLPQQELVAMIMAGLELYPDLPIFPPSSASVLEHNNSNGALSTGTSFSGAGPTAEQAAAGSASARKATNGGGGDSSQERKLLEDEEQEEEEDDPLAQLWPKPGMGLYSRLPPDTEDDKQLVDDGDYEAFSVIVYDERGRKVRENGMEV</sequence>
<dbReference type="InterPro" id="IPR013083">
    <property type="entry name" value="Znf_RING/FYVE/PHD"/>
</dbReference>
<feature type="domain" description="PHD-type" evidence="8">
    <location>
        <begin position="299"/>
        <end position="355"/>
    </location>
</feature>
<dbReference type="InterPro" id="IPR019786">
    <property type="entry name" value="Zinc_finger_PHD-type_CS"/>
</dbReference>
<dbReference type="InterPro" id="IPR011011">
    <property type="entry name" value="Znf_FYVE_PHD"/>
</dbReference>
<evidence type="ECO:0000256" key="2">
    <source>
        <dbReference type="ARBA" id="ARBA00022723"/>
    </source>
</evidence>
<dbReference type="PROSITE" id="PS50016">
    <property type="entry name" value="ZF_PHD_2"/>
    <property type="match status" value="1"/>
</dbReference>
<feature type="compositionally biased region" description="Low complexity" evidence="7">
    <location>
        <begin position="198"/>
        <end position="211"/>
    </location>
</feature>
<comment type="caution">
    <text evidence="9">The sequence shown here is derived from an EMBL/GenBank/DDBJ whole genome shotgun (WGS) entry which is preliminary data.</text>
</comment>
<comment type="subcellular location">
    <subcellularLocation>
        <location evidence="1">Nucleus</location>
    </subcellularLocation>
</comment>
<dbReference type="Pfam" id="PF00628">
    <property type="entry name" value="PHD"/>
    <property type="match status" value="1"/>
</dbReference>
<dbReference type="PROSITE" id="PS01359">
    <property type="entry name" value="ZF_PHD_1"/>
    <property type="match status" value="1"/>
</dbReference>
<evidence type="ECO:0000256" key="4">
    <source>
        <dbReference type="ARBA" id="ARBA00022833"/>
    </source>
</evidence>
<dbReference type="GO" id="GO:0005634">
    <property type="term" value="C:nucleus"/>
    <property type="evidence" value="ECO:0007669"/>
    <property type="project" value="UniProtKB-SubCell"/>
</dbReference>
<feature type="compositionally biased region" description="Low complexity" evidence="7">
    <location>
        <begin position="23"/>
        <end position="39"/>
    </location>
</feature>
<feature type="region of interest" description="Disordered" evidence="7">
    <location>
        <begin position="358"/>
        <end position="388"/>
    </location>
</feature>
<dbReference type="GO" id="GO:0008270">
    <property type="term" value="F:zinc ion binding"/>
    <property type="evidence" value="ECO:0007669"/>
    <property type="project" value="UniProtKB-KW"/>
</dbReference>
<name>A0AA39XNK6_9PEZI</name>
<dbReference type="PANTHER" id="PTHR12628">
    <property type="entry name" value="POLYCOMB-LIKE TRANSCRIPTION FACTOR"/>
    <property type="match status" value="1"/>
</dbReference>
<keyword evidence="10" id="KW-1185">Reference proteome</keyword>
<feature type="compositionally biased region" description="Low complexity" evidence="7">
    <location>
        <begin position="232"/>
        <end position="241"/>
    </location>
</feature>
<feature type="compositionally biased region" description="Polar residues" evidence="7">
    <location>
        <begin position="263"/>
        <end position="280"/>
    </location>
</feature>
<evidence type="ECO:0000313" key="10">
    <source>
        <dbReference type="Proteomes" id="UP001174934"/>
    </source>
</evidence>
<feature type="region of interest" description="Disordered" evidence="7">
    <location>
        <begin position="1"/>
        <end position="46"/>
    </location>
</feature>
<dbReference type="PANTHER" id="PTHR12628:SF10">
    <property type="entry name" value="HOMEOBOX DOMAIN-CONTAINING PROTEIN"/>
    <property type="match status" value="1"/>
</dbReference>
<feature type="region of interest" description="Disordered" evidence="7">
    <location>
        <begin position="435"/>
        <end position="514"/>
    </location>
</feature>
<evidence type="ECO:0000256" key="3">
    <source>
        <dbReference type="ARBA" id="ARBA00022771"/>
    </source>
</evidence>
<feature type="region of interest" description="Disordered" evidence="7">
    <location>
        <begin position="191"/>
        <end position="280"/>
    </location>
</feature>
<gene>
    <name evidence="9" type="ORF">B0T17DRAFT_484347</name>
</gene>
<organism evidence="9 10">
    <name type="scientific">Bombardia bombarda</name>
    <dbReference type="NCBI Taxonomy" id="252184"/>
    <lineage>
        <taxon>Eukaryota</taxon>
        <taxon>Fungi</taxon>
        <taxon>Dikarya</taxon>
        <taxon>Ascomycota</taxon>
        <taxon>Pezizomycotina</taxon>
        <taxon>Sordariomycetes</taxon>
        <taxon>Sordariomycetidae</taxon>
        <taxon>Sordariales</taxon>
        <taxon>Lasiosphaeriaceae</taxon>
        <taxon>Bombardia</taxon>
    </lineage>
</organism>
<evidence type="ECO:0000256" key="6">
    <source>
        <dbReference type="PROSITE-ProRule" id="PRU00146"/>
    </source>
</evidence>
<evidence type="ECO:0000259" key="8">
    <source>
        <dbReference type="PROSITE" id="PS50016"/>
    </source>
</evidence>
<dbReference type="SUPFAM" id="SSF57903">
    <property type="entry name" value="FYVE/PHD zinc finger"/>
    <property type="match status" value="1"/>
</dbReference>
<dbReference type="Proteomes" id="UP001174934">
    <property type="component" value="Unassembled WGS sequence"/>
</dbReference>
<dbReference type="InterPro" id="IPR019787">
    <property type="entry name" value="Znf_PHD-finger"/>
</dbReference>
<dbReference type="InterPro" id="IPR001965">
    <property type="entry name" value="Znf_PHD"/>
</dbReference>
<dbReference type="SMART" id="SM00249">
    <property type="entry name" value="PHD"/>
    <property type="match status" value="1"/>
</dbReference>
<keyword evidence="2" id="KW-0479">Metal-binding</keyword>
<dbReference type="GO" id="GO:0003682">
    <property type="term" value="F:chromatin binding"/>
    <property type="evidence" value="ECO:0007669"/>
    <property type="project" value="TreeGrafter"/>
</dbReference>
<keyword evidence="4" id="KW-0862">Zinc</keyword>
<feature type="compositionally biased region" description="Low complexity" evidence="7">
    <location>
        <begin position="440"/>
        <end position="459"/>
    </location>
</feature>
<evidence type="ECO:0000256" key="1">
    <source>
        <dbReference type="ARBA" id="ARBA00004123"/>
    </source>
</evidence>
<dbReference type="EMBL" id="JAULSR010000001">
    <property type="protein sequence ID" value="KAK0636567.1"/>
    <property type="molecule type" value="Genomic_DNA"/>
</dbReference>
<evidence type="ECO:0000256" key="5">
    <source>
        <dbReference type="ARBA" id="ARBA00023242"/>
    </source>
</evidence>
<dbReference type="CDD" id="cd15502">
    <property type="entry name" value="PHD_Phf1p_Phf2p_like"/>
    <property type="match status" value="1"/>
</dbReference>
<evidence type="ECO:0000256" key="7">
    <source>
        <dbReference type="SAM" id="MobiDB-lite"/>
    </source>
</evidence>
<keyword evidence="3 6" id="KW-0863">Zinc-finger</keyword>
<feature type="compositionally biased region" description="Basic and acidic residues" evidence="7">
    <location>
        <begin position="370"/>
        <end position="379"/>
    </location>
</feature>
<reference evidence="9" key="1">
    <citation type="submission" date="2023-06" db="EMBL/GenBank/DDBJ databases">
        <title>Genome-scale phylogeny and comparative genomics of the fungal order Sordariales.</title>
        <authorList>
            <consortium name="Lawrence Berkeley National Laboratory"/>
            <person name="Hensen N."/>
            <person name="Bonometti L."/>
            <person name="Westerberg I."/>
            <person name="Brannstrom I.O."/>
            <person name="Guillou S."/>
            <person name="Cros-Aarteil S."/>
            <person name="Calhoun S."/>
            <person name="Haridas S."/>
            <person name="Kuo A."/>
            <person name="Mondo S."/>
            <person name="Pangilinan J."/>
            <person name="Riley R."/>
            <person name="LaButti K."/>
            <person name="Andreopoulos B."/>
            <person name="Lipzen A."/>
            <person name="Chen C."/>
            <person name="Yanf M."/>
            <person name="Daum C."/>
            <person name="Ng V."/>
            <person name="Clum A."/>
            <person name="Steindorff A."/>
            <person name="Ohm R."/>
            <person name="Martin F."/>
            <person name="Silar P."/>
            <person name="Natvig D."/>
            <person name="Lalanne C."/>
            <person name="Gautier V."/>
            <person name="Ament-velasquez S.L."/>
            <person name="Kruys A."/>
            <person name="Hutchinson M.I."/>
            <person name="Powell A.J."/>
            <person name="Barry K."/>
            <person name="Miller A.N."/>
            <person name="Grigoriev I.V."/>
            <person name="Debuchy R."/>
            <person name="Gladieux P."/>
            <person name="Thoren M.H."/>
            <person name="Johannesson H."/>
        </authorList>
    </citation>
    <scope>NUCLEOTIDE SEQUENCE</scope>
    <source>
        <strain evidence="9">SMH3391-2</strain>
    </source>
</reference>
<feature type="compositionally biased region" description="Pro residues" evidence="7">
    <location>
        <begin position="252"/>
        <end position="262"/>
    </location>
</feature>
<feature type="compositionally biased region" description="Acidic residues" evidence="7">
    <location>
        <begin position="475"/>
        <end position="486"/>
    </location>
</feature>
<evidence type="ECO:0000313" key="9">
    <source>
        <dbReference type="EMBL" id="KAK0636567.1"/>
    </source>
</evidence>
<dbReference type="GO" id="GO:0003677">
    <property type="term" value="F:DNA binding"/>
    <property type="evidence" value="ECO:0007669"/>
    <property type="project" value="TreeGrafter"/>
</dbReference>
<dbReference type="GO" id="GO:0045814">
    <property type="term" value="P:negative regulation of gene expression, epigenetic"/>
    <property type="evidence" value="ECO:0007669"/>
    <property type="project" value="TreeGrafter"/>
</dbReference>
<dbReference type="AlphaFoldDB" id="A0AA39XNK6"/>
<dbReference type="Gene3D" id="3.30.40.10">
    <property type="entry name" value="Zinc/RING finger domain, C3HC4 (zinc finger)"/>
    <property type="match status" value="1"/>
</dbReference>
<keyword evidence="5" id="KW-0539">Nucleus</keyword>
<accession>A0AA39XNK6</accession>
<proteinExistence type="predicted"/>